<evidence type="ECO:0000256" key="2">
    <source>
        <dbReference type="ARBA" id="ARBA00023015"/>
    </source>
</evidence>
<keyword evidence="3" id="KW-0731">Sigma factor</keyword>
<evidence type="ECO:0000259" key="6">
    <source>
        <dbReference type="Pfam" id="PF04542"/>
    </source>
</evidence>
<dbReference type="Gene3D" id="1.10.1740.10">
    <property type="match status" value="1"/>
</dbReference>
<dbReference type="GO" id="GO:0003677">
    <property type="term" value="F:DNA binding"/>
    <property type="evidence" value="ECO:0007669"/>
    <property type="project" value="UniProtKB-KW"/>
</dbReference>
<proteinExistence type="inferred from homology"/>
<keyword evidence="2" id="KW-0805">Transcription regulation</keyword>
<dbReference type="NCBIfam" id="TIGR02937">
    <property type="entry name" value="sigma70-ECF"/>
    <property type="match status" value="1"/>
</dbReference>
<dbReference type="InterPro" id="IPR007627">
    <property type="entry name" value="RNA_pol_sigma70_r2"/>
</dbReference>
<dbReference type="Gene3D" id="1.10.10.10">
    <property type="entry name" value="Winged helix-like DNA-binding domain superfamily/Winged helix DNA-binding domain"/>
    <property type="match status" value="1"/>
</dbReference>
<dbReference type="InterPro" id="IPR013325">
    <property type="entry name" value="RNA_pol_sigma_r2"/>
</dbReference>
<evidence type="ECO:0000256" key="5">
    <source>
        <dbReference type="ARBA" id="ARBA00023163"/>
    </source>
</evidence>
<evidence type="ECO:0000256" key="1">
    <source>
        <dbReference type="ARBA" id="ARBA00010641"/>
    </source>
</evidence>
<dbReference type="InterPro" id="IPR013324">
    <property type="entry name" value="RNA_pol_sigma_r3/r4-like"/>
</dbReference>
<dbReference type="Pfam" id="PF08281">
    <property type="entry name" value="Sigma70_r4_2"/>
    <property type="match status" value="1"/>
</dbReference>
<dbReference type="SUPFAM" id="SSF88659">
    <property type="entry name" value="Sigma3 and sigma4 domains of RNA polymerase sigma factors"/>
    <property type="match status" value="1"/>
</dbReference>
<dbReference type="SUPFAM" id="SSF88946">
    <property type="entry name" value="Sigma2 domain of RNA polymerase sigma factors"/>
    <property type="match status" value="1"/>
</dbReference>
<reference evidence="8" key="2">
    <citation type="submission" date="2021-04" db="EMBL/GenBank/DDBJ databases">
        <authorList>
            <person name="Gilroy R."/>
        </authorList>
    </citation>
    <scope>NUCLEOTIDE SEQUENCE</scope>
    <source>
        <strain evidence="8">CHK195-9823</strain>
    </source>
</reference>
<feature type="domain" description="RNA polymerase sigma factor 70 region 4 type 2" evidence="7">
    <location>
        <begin position="124"/>
        <end position="175"/>
    </location>
</feature>
<accession>A0A9D1TFS3</accession>
<evidence type="ECO:0000259" key="7">
    <source>
        <dbReference type="Pfam" id="PF08281"/>
    </source>
</evidence>
<organism evidence="8 9">
    <name type="scientific">Candidatus Blautia stercorigallinarum</name>
    <dbReference type="NCBI Taxonomy" id="2838501"/>
    <lineage>
        <taxon>Bacteria</taxon>
        <taxon>Bacillati</taxon>
        <taxon>Bacillota</taxon>
        <taxon>Clostridia</taxon>
        <taxon>Lachnospirales</taxon>
        <taxon>Lachnospiraceae</taxon>
        <taxon>Blautia</taxon>
    </lineage>
</organism>
<dbReference type="PANTHER" id="PTHR43133">
    <property type="entry name" value="RNA POLYMERASE ECF-TYPE SIGMA FACTO"/>
    <property type="match status" value="1"/>
</dbReference>
<dbReference type="EMBL" id="DXIQ01000028">
    <property type="protein sequence ID" value="HIV38311.1"/>
    <property type="molecule type" value="Genomic_DNA"/>
</dbReference>
<name>A0A9D1TFS3_9FIRM</name>
<dbReference type="Pfam" id="PF04542">
    <property type="entry name" value="Sigma70_r2"/>
    <property type="match status" value="1"/>
</dbReference>
<dbReference type="AlphaFoldDB" id="A0A9D1TFS3"/>
<gene>
    <name evidence="8" type="ORF">H9747_04830</name>
</gene>
<comment type="similarity">
    <text evidence="1">Belongs to the sigma-70 factor family. ECF subfamily.</text>
</comment>
<evidence type="ECO:0000256" key="4">
    <source>
        <dbReference type="ARBA" id="ARBA00023125"/>
    </source>
</evidence>
<sequence>MKITEQNFIKEISLGNEKALEYCMLHYGGLVRSVIHRHIGNLTQYEEDCINEVFFAVWEHIDSYCPEKNPFANWIAGVARLKTLDCLRRYSHHLMEHSWEENIPHTASREDTDLQAIEEEISRETQQMLDCLKPQDKDLFIRLYVEEQDMEEISRDTGMSRPMIYNHLSRGKRKIRKLFPGKSRKETDL</sequence>
<dbReference type="InterPro" id="IPR013249">
    <property type="entry name" value="RNA_pol_sigma70_r4_t2"/>
</dbReference>
<dbReference type="GO" id="GO:0016987">
    <property type="term" value="F:sigma factor activity"/>
    <property type="evidence" value="ECO:0007669"/>
    <property type="project" value="UniProtKB-KW"/>
</dbReference>
<evidence type="ECO:0000313" key="9">
    <source>
        <dbReference type="Proteomes" id="UP000886814"/>
    </source>
</evidence>
<dbReference type="InterPro" id="IPR014284">
    <property type="entry name" value="RNA_pol_sigma-70_dom"/>
</dbReference>
<dbReference type="GO" id="GO:0006352">
    <property type="term" value="P:DNA-templated transcription initiation"/>
    <property type="evidence" value="ECO:0007669"/>
    <property type="project" value="InterPro"/>
</dbReference>
<reference evidence="8" key="1">
    <citation type="journal article" date="2021" name="PeerJ">
        <title>Extensive microbial diversity within the chicken gut microbiome revealed by metagenomics and culture.</title>
        <authorList>
            <person name="Gilroy R."/>
            <person name="Ravi A."/>
            <person name="Getino M."/>
            <person name="Pursley I."/>
            <person name="Horton D.L."/>
            <person name="Alikhan N.F."/>
            <person name="Baker D."/>
            <person name="Gharbi K."/>
            <person name="Hall N."/>
            <person name="Watson M."/>
            <person name="Adriaenssens E.M."/>
            <person name="Foster-Nyarko E."/>
            <person name="Jarju S."/>
            <person name="Secka A."/>
            <person name="Antonio M."/>
            <person name="Oren A."/>
            <person name="Chaudhuri R.R."/>
            <person name="La Ragione R."/>
            <person name="Hildebrand F."/>
            <person name="Pallen M.J."/>
        </authorList>
    </citation>
    <scope>NUCLEOTIDE SEQUENCE</scope>
    <source>
        <strain evidence="8">CHK195-9823</strain>
    </source>
</reference>
<dbReference type="InterPro" id="IPR039425">
    <property type="entry name" value="RNA_pol_sigma-70-like"/>
</dbReference>
<protein>
    <submittedName>
        <fullName evidence="8">Sigma-70 family RNA polymerase sigma factor</fullName>
    </submittedName>
</protein>
<keyword evidence="5" id="KW-0804">Transcription</keyword>
<evidence type="ECO:0000256" key="3">
    <source>
        <dbReference type="ARBA" id="ARBA00023082"/>
    </source>
</evidence>
<comment type="caution">
    <text evidence="8">The sequence shown here is derived from an EMBL/GenBank/DDBJ whole genome shotgun (WGS) entry which is preliminary data.</text>
</comment>
<evidence type="ECO:0000313" key="8">
    <source>
        <dbReference type="EMBL" id="HIV38311.1"/>
    </source>
</evidence>
<dbReference type="InterPro" id="IPR036388">
    <property type="entry name" value="WH-like_DNA-bd_sf"/>
</dbReference>
<dbReference type="PANTHER" id="PTHR43133:SF8">
    <property type="entry name" value="RNA POLYMERASE SIGMA FACTOR HI_1459-RELATED"/>
    <property type="match status" value="1"/>
</dbReference>
<feature type="domain" description="RNA polymerase sigma-70 region 2" evidence="6">
    <location>
        <begin position="26"/>
        <end position="90"/>
    </location>
</feature>
<dbReference type="Proteomes" id="UP000886814">
    <property type="component" value="Unassembled WGS sequence"/>
</dbReference>
<keyword evidence="4" id="KW-0238">DNA-binding</keyword>